<sequence length="249" mass="27466">MESTFRNLDRTIHSQPMPAEFKNTRALVYCNDCGVKSVVKYHWLGLRCDMCESYNTAQIKLVQNDSQNPLEQEDGIGNANWPRPRSSSQDADDVMVSTLASLRVDTSPASGVSQNSRLTAPSSAEPNGRFSSYSLTRGRTVSPVISNYFGIPPDRGSERSISTSLFGGQASQNQEDPDANELRFWGKRFKYGYGLLGHENESIDGASDAESGEDDESTSADSASEDENERVEDEEDEDEAEGIDIFGHR</sequence>
<dbReference type="Proteomes" id="UP001177260">
    <property type="component" value="Unassembled WGS sequence"/>
</dbReference>
<reference evidence="1 2" key="1">
    <citation type="journal article" date="2023" name="ACS Omega">
        <title>Identification of the Neoaspergillic Acid Biosynthesis Gene Cluster by Establishing an In Vitro CRISPR-Ribonucleoprotein Genetic System in Aspergillus melleus.</title>
        <authorList>
            <person name="Yuan B."/>
            <person name="Grau M.F."/>
            <person name="Murata R.M."/>
            <person name="Torok T."/>
            <person name="Venkateswaran K."/>
            <person name="Stajich J.E."/>
            <person name="Wang C.C.C."/>
        </authorList>
    </citation>
    <scope>NUCLEOTIDE SEQUENCE [LARGE SCALE GENOMIC DNA]</scope>
    <source>
        <strain evidence="1 2">IMV 1140</strain>
    </source>
</reference>
<gene>
    <name evidence="1" type="ORF">N8T08_000232</name>
</gene>
<proteinExistence type="predicted"/>
<accession>A0ACC3BHE8</accession>
<protein>
    <submittedName>
        <fullName evidence="1">Uncharacterized protein</fullName>
    </submittedName>
</protein>
<organism evidence="1 2">
    <name type="scientific">Aspergillus melleus</name>
    <dbReference type="NCBI Taxonomy" id="138277"/>
    <lineage>
        <taxon>Eukaryota</taxon>
        <taxon>Fungi</taxon>
        <taxon>Dikarya</taxon>
        <taxon>Ascomycota</taxon>
        <taxon>Pezizomycotina</taxon>
        <taxon>Eurotiomycetes</taxon>
        <taxon>Eurotiomycetidae</taxon>
        <taxon>Eurotiales</taxon>
        <taxon>Aspergillaceae</taxon>
        <taxon>Aspergillus</taxon>
        <taxon>Aspergillus subgen. Circumdati</taxon>
    </lineage>
</organism>
<evidence type="ECO:0000313" key="2">
    <source>
        <dbReference type="Proteomes" id="UP001177260"/>
    </source>
</evidence>
<dbReference type="EMBL" id="JAOPJF010000001">
    <property type="protein sequence ID" value="KAK1150330.1"/>
    <property type="molecule type" value="Genomic_DNA"/>
</dbReference>
<name>A0ACC3BHE8_9EURO</name>
<keyword evidence="2" id="KW-1185">Reference proteome</keyword>
<evidence type="ECO:0000313" key="1">
    <source>
        <dbReference type="EMBL" id="KAK1150330.1"/>
    </source>
</evidence>
<comment type="caution">
    <text evidence="1">The sequence shown here is derived from an EMBL/GenBank/DDBJ whole genome shotgun (WGS) entry which is preliminary data.</text>
</comment>